<dbReference type="InterPro" id="IPR006311">
    <property type="entry name" value="TAT_signal"/>
</dbReference>
<evidence type="ECO:0000313" key="5">
    <source>
        <dbReference type="Proteomes" id="UP000318741"/>
    </source>
</evidence>
<reference evidence="4 5" key="1">
    <citation type="submission" date="2019-02" db="EMBL/GenBank/DDBJ databases">
        <title>Deep-cultivation of Planctomycetes and their phenomic and genomic characterization uncovers novel biology.</title>
        <authorList>
            <person name="Wiegand S."/>
            <person name="Jogler M."/>
            <person name="Boedeker C."/>
            <person name="Pinto D."/>
            <person name="Vollmers J."/>
            <person name="Rivas-Marin E."/>
            <person name="Kohn T."/>
            <person name="Peeters S.H."/>
            <person name="Heuer A."/>
            <person name="Rast P."/>
            <person name="Oberbeckmann S."/>
            <person name="Bunk B."/>
            <person name="Jeske O."/>
            <person name="Meyerdierks A."/>
            <person name="Storesund J.E."/>
            <person name="Kallscheuer N."/>
            <person name="Luecker S."/>
            <person name="Lage O.M."/>
            <person name="Pohl T."/>
            <person name="Merkel B.J."/>
            <person name="Hornburger P."/>
            <person name="Mueller R.-W."/>
            <person name="Bruemmer F."/>
            <person name="Labrenz M."/>
            <person name="Spormann A.M."/>
            <person name="Op den Camp H."/>
            <person name="Overmann J."/>
            <person name="Amann R."/>
            <person name="Jetten M.S.M."/>
            <person name="Mascher T."/>
            <person name="Medema M.H."/>
            <person name="Devos D.P."/>
            <person name="Kaster A.-K."/>
            <person name="Ovreas L."/>
            <person name="Rohde M."/>
            <person name="Galperin M.Y."/>
            <person name="Jogler C."/>
        </authorList>
    </citation>
    <scope>NUCLEOTIDE SEQUENCE [LARGE SCALE GENOMIC DNA]</scope>
    <source>
        <strain evidence="4 5">CA12</strain>
    </source>
</reference>
<dbReference type="InterPro" id="IPR050463">
    <property type="entry name" value="Gfo/Idh/MocA_oxidrdct_glycsds"/>
</dbReference>
<dbReference type="Pfam" id="PF01408">
    <property type="entry name" value="GFO_IDH_MocA"/>
    <property type="match status" value="1"/>
</dbReference>
<feature type="region of interest" description="Disordered" evidence="1">
    <location>
        <begin position="527"/>
        <end position="552"/>
    </location>
</feature>
<dbReference type="GO" id="GO:0000166">
    <property type="term" value="F:nucleotide binding"/>
    <property type="evidence" value="ECO:0007669"/>
    <property type="project" value="InterPro"/>
</dbReference>
<organism evidence="4 5">
    <name type="scientific">Alienimonas californiensis</name>
    <dbReference type="NCBI Taxonomy" id="2527989"/>
    <lineage>
        <taxon>Bacteria</taxon>
        <taxon>Pseudomonadati</taxon>
        <taxon>Planctomycetota</taxon>
        <taxon>Planctomycetia</taxon>
        <taxon>Planctomycetales</taxon>
        <taxon>Planctomycetaceae</taxon>
        <taxon>Alienimonas</taxon>
    </lineage>
</organism>
<accession>A0A517P9W7</accession>
<dbReference type="PANTHER" id="PTHR43818:SF12">
    <property type="entry name" value="NADH-DEPENDENT DEHYDROGENASE-RELATED"/>
    <property type="match status" value="1"/>
</dbReference>
<dbReference type="Gene3D" id="3.40.50.720">
    <property type="entry name" value="NAD(P)-binding Rossmann-like Domain"/>
    <property type="match status" value="1"/>
</dbReference>
<dbReference type="InterPro" id="IPR055170">
    <property type="entry name" value="GFO_IDH_MocA-like_dom"/>
</dbReference>
<feature type="domain" description="GFO/IDH/MocA-like oxidoreductase" evidence="3">
    <location>
        <begin position="261"/>
        <end position="374"/>
    </location>
</feature>
<dbReference type="Gene3D" id="3.30.360.10">
    <property type="entry name" value="Dihydrodipicolinate Reductase, domain 2"/>
    <property type="match status" value="1"/>
</dbReference>
<protein>
    <submittedName>
        <fullName evidence="4">Glucose--fructose oxidoreductase</fullName>
        <ecNumber evidence="4">1.1.99.28</ecNumber>
    </submittedName>
</protein>
<feature type="domain" description="Gfo/Idh/MocA-like oxidoreductase N-terminal" evidence="2">
    <location>
        <begin position="56"/>
        <end position="191"/>
    </location>
</feature>
<evidence type="ECO:0000313" key="4">
    <source>
        <dbReference type="EMBL" id="QDT16162.1"/>
    </source>
</evidence>
<dbReference type="PROSITE" id="PS51318">
    <property type="entry name" value="TAT"/>
    <property type="match status" value="1"/>
</dbReference>
<dbReference type="OrthoDB" id="9792935at2"/>
<dbReference type="EMBL" id="CP036265">
    <property type="protein sequence ID" value="QDT16162.1"/>
    <property type="molecule type" value="Genomic_DNA"/>
</dbReference>
<dbReference type="SUPFAM" id="SSF51735">
    <property type="entry name" value="NAD(P)-binding Rossmann-fold domains"/>
    <property type="match status" value="1"/>
</dbReference>
<dbReference type="KEGG" id="acaf:CA12_22600"/>
<dbReference type="Proteomes" id="UP000318741">
    <property type="component" value="Chromosome"/>
</dbReference>
<dbReference type="Pfam" id="PF22725">
    <property type="entry name" value="GFO_IDH_MocA_C3"/>
    <property type="match status" value="1"/>
</dbReference>
<dbReference type="PANTHER" id="PTHR43818">
    <property type="entry name" value="BCDNA.GH03377"/>
    <property type="match status" value="1"/>
</dbReference>
<dbReference type="InterPro" id="IPR036291">
    <property type="entry name" value="NAD(P)-bd_dom_sf"/>
</dbReference>
<dbReference type="AlphaFoldDB" id="A0A517P9W7"/>
<gene>
    <name evidence="4" type="primary">gfo_5</name>
    <name evidence="4" type="ORF">CA12_22600</name>
</gene>
<dbReference type="InterPro" id="IPR000683">
    <property type="entry name" value="Gfo/Idh/MocA-like_OxRdtase_N"/>
</dbReference>
<keyword evidence="5" id="KW-1185">Reference proteome</keyword>
<dbReference type="SUPFAM" id="SSF55347">
    <property type="entry name" value="Glyceraldehyde-3-phosphate dehydrogenase-like, C-terminal domain"/>
    <property type="match status" value="1"/>
</dbReference>
<keyword evidence="4" id="KW-0560">Oxidoreductase</keyword>
<sequence>MHLTPEQEKIGNDNFYEAVGAETMTRREFVAGGAAAAGGLGAAYFGYSKLKGDAVKVGFIGVGDEGNILITEHPPEYMEIVAVADARPSNQKRVFEGDGNEHRVGLRKKLGPEVASTIKAYDTVDQMLEKRPEIEAVVIAVPLNMHAPLAIKCLEAGKHVLCEKLMAKTVGECKAMIAAARKANKLLAVGHQRHYSVLYDNANHLVQQGLLGDIKYIRAQWHRNSSFPGRDAWRQPKKTWPKEDLVLDGKTERYGYEDLDHLINWRLYDETGGGLMGELGSHQMDAASIFLGKVHPVAVSGYGGTNFYGIEGVGPKDKWVDDREIFDQIFTTFEFPGKHFDRDSDDRCVVTYSSITTNRFEPYGELVYGSRGTLIMKAEKEALLYKEAGPTGGGGPDQRLWVVNAGEAGGPALDSYETTAPSAAGSSAASTMPSEISRGYKEEMEHFCYMIREQDGDYYPGGEPVAPAKGGLRCNGEIAMADAIMAHTANMAMRYGIRIPFEQSWFDWQSPEVPEKSVPELAAKVREASGGKIGEPNRKAAPSVPDELKKTA</sequence>
<evidence type="ECO:0000259" key="3">
    <source>
        <dbReference type="Pfam" id="PF22725"/>
    </source>
</evidence>
<evidence type="ECO:0000259" key="2">
    <source>
        <dbReference type="Pfam" id="PF01408"/>
    </source>
</evidence>
<dbReference type="GO" id="GO:0047061">
    <property type="term" value="F:glucose-fructose oxidoreductase activity"/>
    <property type="evidence" value="ECO:0007669"/>
    <property type="project" value="UniProtKB-EC"/>
</dbReference>
<proteinExistence type="predicted"/>
<name>A0A517P9W7_9PLAN</name>
<dbReference type="RefSeq" id="WP_145359028.1">
    <property type="nucleotide sequence ID" value="NZ_CP036265.1"/>
</dbReference>
<dbReference type="EC" id="1.1.99.28" evidence="4"/>
<evidence type="ECO:0000256" key="1">
    <source>
        <dbReference type="SAM" id="MobiDB-lite"/>
    </source>
</evidence>